<dbReference type="EMBL" id="SGPL01000034">
    <property type="protein sequence ID" value="THH19841.1"/>
    <property type="molecule type" value="Genomic_DNA"/>
</dbReference>
<dbReference type="SMART" id="SM00028">
    <property type="entry name" value="TPR"/>
    <property type="match status" value="1"/>
</dbReference>
<dbReference type="Proteomes" id="UP000310158">
    <property type="component" value="Unassembled WGS sequence"/>
</dbReference>
<dbReference type="AlphaFoldDB" id="A0A4S4M684"/>
<gene>
    <name evidence="1" type="ORF">EW146_g1370</name>
</gene>
<evidence type="ECO:0000313" key="1">
    <source>
        <dbReference type="EMBL" id="THH19841.1"/>
    </source>
</evidence>
<dbReference type="SUPFAM" id="SSF48452">
    <property type="entry name" value="TPR-like"/>
    <property type="match status" value="1"/>
</dbReference>
<name>A0A4S4M684_9AGAM</name>
<keyword evidence="2" id="KW-1185">Reference proteome</keyword>
<dbReference type="InterPro" id="IPR011990">
    <property type="entry name" value="TPR-like_helical_dom_sf"/>
</dbReference>
<comment type="caution">
    <text evidence="1">The sequence shown here is derived from an EMBL/GenBank/DDBJ whole genome shotgun (WGS) entry which is preliminary data.</text>
</comment>
<dbReference type="Gene3D" id="1.25.40.10">
    <property type="entry name" value="Tetratricopeptide repeat domain"/>
    <property type="match status" value="1"/>
</dbReference>
<protein>
    <submittedName>
        <fullName evidence="1">Uncharacterized protein</fullName>
    </submittedName>
</protein>
<organism evidence="1 2">
    <name type="scientific">Bondarzewia mesenterica</name>
    <dbReference type="NCBI Taxonomy" id="1095465"/>
    <lineage>
        <taxon>Eukaryota</taxon>
        <taxon>Fungi</taxon>
        <taxon>Dikarya</taxon>
        <taxon>Basidiomycota</taxon>
        <taxon>Agaricomycotina</taxon>
        <taxon>Agaricomycetes</taxon>
        <taxon>Russulales</taxon>
        <taxon>Bondarzewiaceae</taxon>
        <taxon>Bondarzewia</taxon>
    </lineage>
</organism>
<proteinExistence type="predicted"/>
<evidence type="ECO:0000313" key="2">
    <source>
        <dbReference type="Proteomes" id="UP000310158"/>
    </source>
</evidence>
<dbReference type="InterPro" id="IPR019734">
    <property type="entry name" value="TPR_rpt"/>
</dbReference>
<sequence>MNVSRPLPVPPIHEAITQLPADYALYYKRATAYFLLGRHANALADFDQVLALTSETFTGAYLMKAKIFAKEG</sequence>
<reference evidence="1 2" key="1">
    <citation type="submission" date="2019-02" db="EMBL/GenBank/DDBJ databases">
        <title>Genome sequencing of the rare red list fungi Bondarzewia mesenterica.</title>
        <authorList>
            <person name="Buettner E."/>
            <person name="Kellner H."/>
        </authorList>
    </citation>
    <scope>NUCLEOTIDE SEQUENCE [LARGE SCALE GENOMIC DNA]</scope>
    <source>
        <strain evidence="1 2">DSM 108281</strain>
    </source>
</reference>
<dbReference type="OrthoDB" id="1726119at2759"/>
<accession>A0A4S4M684</accession>